<protein>
    <submittedName>
        <fullName evidence="2">Uncharacterized protein</fullName>
    </submittedName>
</protein>
<reference evidence="2 3" key="1">
    <citation type="journal article" date="2019" name="Int. J. Syst. Evol. Microbiol.">
        <title>The Global Catalogue of Microorganisms (GCM) 10K type strain sequencing project: providing services to taxonomists for standard genome sequencing and annotation.</title>
        <authorList>
            <consortium name="The Broad Institute Genomics Platform"/>
            <consortium name="The Broad Institute Genome Sequencing Center for Infectious Disease"/>
            <person name="Wu L."/>
            <person name="Ma J."/>
        </authorList>
    </citation>
    <scope>NUCLEOTIDE SEQUENCE [LARGE SCALE GENOMIC DNA]</scope>
    <source>
        <strain evidence="2 3">JCM 6922</strain>
    </source>
</reference>
<dbReference type="EMBL" id="BAAATK010000001">
    <property type="protein sequence ID" value="GAA2420423.1"/>
    <property type="molecule type" value="Genomic_DNA"/>
</dbReference>
<evidence type="ECO:0000313" key="3">
    <source>
        <dbReference type="Proteomes" id="UP001500460"/>
    </source>
</evidence>
<evidence type="ECO:0000256" key="1">
    <source>
        <dbReference type="SAM" id="MobiDB-lite"/>
    </source>
</evidence>
<evidence type="ECO:0000313" key="2">
    <source>
        <dbReference type="EMBL" id="GAA2420423.1"/>
    </source>
</evidence>
<feature type="region of interest" description="Disordered" evidence="1">
    <location>
        <begin position="55"/>
        <end position="125"/>
    </location>
</feature>
<accession>A0ABN3J3J2</accession>
<proteinExistence type="predicted"/>
<sequence>MRVQEFRTDGVPAAERWGLRRETTARTRLPALPRSAREDGFRARVRVLPLGDVRVPLPAFPHPEAARTSRVVRRSDPDGRRNRHRAPARPGRGGPAGERIRARAARTGPPSRPAPPARPAPTAPR</sequence>
<keyword evidence="3" id="KW-1185">Reference proteome</keyword>
<dbReference type="Proteomes" id="UP001500460">
    <property type="component" value="Unassembled WGS sequence"/>
</dbReference>
<organism evidence="2 3">
    <name type="scientific">Streptomyces glaucus</name>
    <dbReference type="NCBI Taxonomy" id="284029"/>
    <lineage>
        <taxon>Bacteria</taxon>
        <taxon>Bacillati</taxon>
        <taxon>Actinomycetota</taxon>
        <taxon>Actinomycetes</taxon>
        <taxon>Kitasatosporales</taxon>
        <taxon>Streptomycetaceae</taxon>
        <taxon>Streptomyces</taxon>
    </lineage>
</organism>
<name>A0ABN3J3J2_9ACTN</name>
<gene>
    <name evidence="2" type="ORF">GCM10010421_02030</name>
</gene>
<comment type="caution">
    <text evidence="2">The sequence shown here is derived from an EMBL/GenBank/DDBJ whole genome shotgun (WGS) entry which is preliminary data.</text>
</comment>
<feature type="compositionally biased region" description="Pro residues" evidence="1">
    <location>
        <begin position="110"/>
        <end position="125"/>
    </location>
</feature>